<organism evidence="2 3">
    <name type="scientific">Rhodovulum marinum</name>
    <dbReference type="NCBI Taxonomy" id="320662"/>
    <lineage>
        <taxon>Bacteria</taxon>
        <taxon>Pseudomonadati</taxon>
        <taxon>Pseudomonadota</taxon>
        <taxon>Alphaproteobacteria</taxon>
        <taxon>Rhodobacterales</taxon>
        <taxon>Paracoccaceae</taxon>
        <taxon>Rhodovulum</taxon>
    </lineage>
</organism>
<gene>
    <name evidence="2" type="ORF">EV662_104165</name>
</gene>
<dbReference type="Proteomes" id="UP000294835">
    <property type="component" value="Unassembled WGS sequence"/>
</dbReference>
<keyword evidence="3" id="KW-1185">Reference proteome</keyword>
<accession>A0A4R2Q566</accession>
<evidence type="ECO:0000256" key="1">
    <source>
        <dbReference type="SAM" id="MobiDB-lite"/>
    </source>
</evidence>
<protein>
    <submittedName>
        <fullName evidence="2">Uncharacterized protein</fullName>
    </submittedName>
</protein>
<feature type="compositionally biased region" description="Low complexity" evidence="1">
    <location>
        <begin position="80"/>
        <end position="92"/>
    </location>
</feature>
<evidence type="ECO:0000313" key="3">
    <source>
        <dbReference type="Proteomes" id="UP000294835"/>
    </source>
</evidence>
<dbReference type="RefSeq" id="WP_132461753.1">
    <property type="nucleotide sequence ID" value="NZ_SLXP01000004.1"/>
</dbReference>
<feature type="region of interest" description="Disordered" evidence="1">
    <location>
        <begin position="232"/>
        <end position="256"/>
    </location>
</feature>
<sequence>MGERTGAGPSLSGSDAVGGDHARIAELLNSEAWEKRLEEARRQREKALAEKAARGVPSARDPASAPRADRRDPPVAPGSGAARVVAALRAARGAGGAPGAAPLPPIHVATRRVAQPAPGPLADAGPMPNRPSSVPHRSPPLPSSLPEPSGGAPSPPRLETALARARGGGGRGGAREALRTPPRGQWRAFVAGAFALGLTVGVGATQLPRLFDRGTAADPAAVPLALVPETPAAAPLPAGDRPRPARPAPLPAPSLADSGVEALEPLRAPAPAIATEFGALSMPVPAAMPAQPAPGTADAAAARPVSADPVVWDSAVPAQAGGAPAPAIPADGSDPASASALAAMTAAVAGRLPSAEHRLPGRPVMPGVPAPAEPALRPAPAPAPGVIDIAAPILPPDAPPVDLTAPAPRVTVALPGLPALRAPRPQPGLPLAAPAAPAPSLPSVLAELAPFALPAAAPAAPAVRIASLGGRPGLAVPAARPAVLPRLDSDPAPVGPALSAPRVAAALAVPVPPPADPAPRLVAMAAAALPARSVPAARPPRPAAADPAPAPLARVAAPAPWAGTAAPVVPGLDPAPALAAPDAAGRLRLALALPAAPAPGAGIAPDPQPAAAPPPPAPPGAGAFVALYVPDTVPDETVQQIATTLSGAGYRMAAPARVRFAIGRTNIRYYHHRDAPAARALARALGAVARDFTDARRRPAPGRVELWVAGDGQGTVRAARSAARPGTPPTAADLKTRLIRKLRQARAE</sequence>
<feature type="compositionally biased region" description="Low complexity" evidence="1">
    <location>
        <begin position="146"/>
        <end position="165"/>
    </location>
</feature>
<feature type="compositionally biased region" description="Low complexity" evidence="1">
    <location>
        <begin position="56"/>
        <end position="66"/>
    </location>
</feature>
<feature type="compositionally biased region" description="Basic and acidic residues" evidence="1">
    <location>
        <begin position="42"/>
        <end position="53"/>
    </location>
</feature>
<dbReference type="AlphaFoldDB" id="A0A4R2Q566"/>
<comment type="caution">
    <text evidence="2">The sequence shown here is derived from an EMBL/GenBank/DDBJ whole genome shotgun (WGS) entry which is preliminary data.</text>
</comment>
<feature type="region of interest" description="Disordered" evidence="1">
    <location>
        <begin position="42"/>
        <end position="180"/>
    </location>
</feature>
<proteinExistence type="predicted"/>
<name>A0A4R2Q566_9RHOB</name>
<dbReference type="EMBL" id="SLXP01000004">
    <property type="protein sequence ID" value="TCP41821.1"/>
    <property type="molecule type" value="Genomic_DNA"/>
</dbReference>
<reference evidence="2 3" key="1">
    <citation type="submission" date="2019-03" db="EMBL/GenBank/DDBJ databases">
        <title>Genomic Encyclopedia of Type Strains, Phase IV (KMG-IV): sequencing the most valuable type-strain genomes for metagenomic binning, comparative biology and taxonomic classification.</title>
        <authorList>
            <person name="Goeker M."/>
        </authorList>
    </citation>
    <scope>NUCLEOTIDE SEQUENCE [LARGE SCALE GENOMIC DNA]</scope>
    <source>
        <strain evidence="2 3">DSM 18063</strain>
    </source>
</reference>
<evidence type="ECO:0000313" key="2">
    <source>
        <dbReference type="EMBL" id="TCP41821.1"/>
    </source>
</evidence>
<dbReference type="OrthoDB" id="7777158at2"/>